<gene>
    <name evidence="1" type="ORF">CO173_04660</name>
</gene>
<evidence type="ECO:0000313" key="1">
    <source>
        <dbReference type="EMBL" id="PJA45833.1"/>
    </source>
</evidence>
<accession>A0A2M7XD93</accession>
<sequence>MSNEDEKIFRVAKNRTVHVPRSALVRLSNHLYYLVEDSAQIFEHGGVLAYNHRQKVWHYFASLDKFDRSLGHTKDGYGYGSFQNEGYISVMLRLIQTCLDLNGQVRAWKRLSADERVAFTAQALEAKAELSGALHEERIQMAWRLGDSAECRDSLGRQNPGKSAAQLIAAGDNGYRLYRAMIDICGHIEERHLLVRQLIAHEEHEMRLRHLEIGSIIYEVEREAGRGNFNHAIWQISELILRLEVTHFQPWRNAYRRCIVDDLRPASILLNAGHSGSALQRLRRVKFVLEALEFQREYVDWMRRAFAEIEKRPRKEHEKSVHVAKLALLHSELEAMRASLVQDATGKVVVDKTLRSPVLAKFYKRTALGSHYFGLGLYEEARTAFREAELAW</sequence>
<proteinExistence type="predicted"/>
<comment type="caution">
    <text evidence="1">The sequence shown here is derived from an EMBL/GenBank/DDBJ whole genome shotgun (WGS) entry which is preliminary data.</text>
</comment>
<protein>
    <submittedName>
        <fullName evidence="1">Uncharacterized protein</fullName>
    </submittedName>
</protein>
<evidence type="ECO:0000313" key="2">
    <source>
        <dbReference type="Proteomes" id="UP000231263"/>
    </source>
</evidence>
<dbReference type="AlphaFoldDB" id="A0A2M7XD93"/>
<dbReference type="EMBL" id="PFWT01000025">
    <property type="protein sequence ID" value="PJA45833.1"/>
    <property type="molecule type" value="Genomic_DNA"/>
</dbReference>
<name>A0A2M7XD93_9BACT</name>
<organism evidence="1 2">
    <name type="scientific">Candidatus Uhrbacteria bacterium CG_4_9_14_3_um_filter_41_35</name>
    <dbReference type="NCBI Taxonomy" id="1975034"/>
    <lineage>
        <taxon>Bacteria</taxon>
        <taxon>Candidatus Uhriibacteriota</taxon>
    </lineage>
</organism>
<reference evidence="2" key="1">
    <citation type="submission" date="2017-09" db="EMBL/GenBank/DDBJ databases">
        <title>Depth-based differentiation of microbial function through sediment-hosted aquifers and enrichment of novel symbionts in the deep terrestrial subsurface.</title>
        <authorList>
            <person name="Probst A.J."/>
            <person name="Ladd B."/>
            <person name="Jarett J.K."/>
            <person name="Geller-Mcgrath D.E."/>
            <person name="Sieber C.M.K."/>
            <person name="Emerson J.B."/>
            <person name="Anantharaman K."/>
            <person name="Thomas B.C."/>
            <person name="Malmstrom R."/>
            <person name="Stieglmeier M."/>
            <person name="Klingl A."/>
            <person name="Woyke T."/>
            <person name="Ryan C.M."/>
            <person name="Banfield J.F."/>
        </authorList>
    </citation>
    <scope>NUCLEOTIDE SEQUENCE [LARGE SCALE GENOMIC DNA]</scope>
</reference>
<dbReference type="Proteomes" id="UP000231263">
    <property type="component" value="Unassembled WGS sequence"/>
</dbReference>